<feature type="domain" description="Aldehyde dehydrogenase" evidence="8">
    <location>
        <begin position="360"/>
        <end position="631"/>
    </location>
</feature>
<dbReference type="GO" id="GO:0008652">
    <property type="term" value="P:amino acid biosynthetic process"/>
    <property type="evidence" value="ECO:0007669"/>
    <property type="project" value="UniProtKB-KW"/>
</dbReference>
<comment type="similarity">
    <text evidence="7">In the C-terminal section; belongs to the gamma-glutamyl phosphate reductase family.</text>
</comment>
<comment type="similarity">
    <text evidence="7">In the N-terminal section; belongs to the glutamate 5-kinase family.</text>
</comment>
<dbReference type="Gene3D" id="3.40.605.10">
    <property type="entry name" value="Aldehyde Dehydrogenase, Chain A, domain 1"/>
    <property type="match status" value="1"/>
</dbReference>
<dbReference type="Pfam" id="PF00696">
    <property type="entry name" value="AA_kinase"/>
    <property type="match status" value="1"/>
</dbReference>
<evidence type="ECO:0000256" key="6">
    <source>
        <dbReference type="ARBA" id="ARBA00049024"/>
    </source>
</evidence>
<dbReference type="EC" id="1.2.1.41" evidence="7"/>
<dbReference type="CDD" id="cd07079">
    <property type="entry name" value="ALDH_F18-19_ProA-GPR"/>
    <property type="match status" value="1"/>
</dbReference>
<keyword evidence="7" id="KW-0547">Nucleotide-binding</keyword>
<dbReference type="PROSITE" id="PS01223">
    <property type="entry name" value="PROA"/>
    <property type="match status" value="1"/>
</dbReference>
<reference evidence="10 11" key="1">
    <citation type="submission" date="2024-10" db="EMBL/GenBank/DDBJ databases">
        <title>Updated reference genomes for cyclostephanoid diatoms.</title>
        <authorList>
            <person name="Roberts W.R."/>
            <person name="Alverson A.J."/>
        </authorList>
    </citation>
    <scope>NUCLEOTIDE SEQUENCE [LARGE SCALE GENOMIC DNA]</scope>
    <source>
        <strain evidence="10 11">AJA228-03</strain>
    </source>
</reference>
<dbReference type="GO" id="GO:0004350">
    <property type="term" value="F:glutamate-5-semialdehyde dehydrogenase activity"/>
    <property type="evidence" value="ECO:0007669"/>
    <property type="project" value="UniProtKB-UniRule"/>
</dbReference>
<keyword evidence="4 7" id="KW-0521">NADP</keyword>
<evidence type="ECO:0000256" key="3">
    <source>
        <dbReference type="ARBA" id="ARBA00022650"/>
    </source>
</evidence>
<dbReference type="InterPro" id="IPR000965">
    <property type="entry name" value="GPR_dom"/>
</dbReference>
<dbReference type="GO" id="GO:0004349">
    <property type="term" value="F:glutamate 5-kinase activity"/>
    <property type="evidence" value="ECO:0007669"/>
    <property type="project" value="UniProtKB-UniRule"/>
</dbReference>
<comment type="catalytic activity">
    <reaction evidence="7">
        <text>L-glutamate + ATP = L-glutamyl 5-phosphate + ADP</text>
        <dbReference type="Rhea" id="RHEA:14877"/>
        <dbReference type="ChEBI" id="CHEBI:29985"/>
        <dbReference type="ChEBI" id="CHEBI:30616"/>
        <dbReference type="ChEBI" id="CHEBI:58274"/>
        <dbReference type="ChEBI" id="CHEBI:456216"/>
        <dbReference type="EC" id="2.7.2.11"/>
    </reaction>
</comment>
<comment type="catalytic activity">
    <reaction evidence="6 7">
        <text>L-glutamate 5-semialdehyde + phosphate + NADP(+) = L-glutamyl 5-phosphate + NADPH + H(+)</text>
        <dbReference type="Rhea" id="RHEA:19541"/>
        <dbReference type="ChEBI" id="CHEBI:15378"/>
        <dbReference type="ChEBI" id="CHEBI:43474"/>
        <dbReference type="ChEBI" id="CHEBI:57783"/>
        <dbReference type="ChEBI" id="CHEBI:58066"/>
        <dbReference type="ChEBI" id="CHEBI:58274"/>
        <dbReference type="ChEBI" id="CHEBI:58349"/>
        <dbReference type="EC" id="1.2.1.41"/>
    </reaction>
</comment>
<dbReference type="InterPro" id="IPR019797">
    <property type="entry name" value="Glutamate_5-kinase_CS"/>
</dbReference>
<feature type="domain" description="Aspartate/glutamate/uridylate kinase" evidence="9">
    <location>
        <begin position="16"/>
        <end position="297"/>
    </location>
</feature>
<dbReference type="InterPro" id="IPR016161">
    <property type="entry name" value="Ald_DH/histidinol_DH"/>
</dbReference>
<dbReference type="Gene3D" id="3.40.309.10">
    <property type="entry name" value="Aldehyde Dehydrogenase, Chain A, domain 2"/>
    <property type="match status" value="1"/>
</dbReference>
<evidence type="ECO:0000256" key="1">
    <source>
        <dbReference type="ARBA" id="ARBA00004985"/>
    </source>
</evidence>
<evidence type="ECO:0000313" key="10">
    <source>
        <dbReference type="EMBL" id="KAL3808511.1"/>
    </source>
</evidence>
<dbReference type="NCBIfam" id="TIGR00407">
    <property type="entry name" value="proA"/>
    <property type="match status" value="1"/>
</dbReference>
<evidence type="ECO:0000259" key="8">
    <source>
        <dbReference type="Pfam" id="PF00171"/>
    </source>
</evidence>
<dbReference type="Gene3D" id="3.40.1160.10">
    <property type="entry name" value="Acetylglutamate kinase-like"/>
    <property type="match status" value="1"/>
</dbReference>
<dbReference type="EC" id="2.7.2.11" evidence="7"/>
<dbReference type="EMBL" id="JALLPB020000500">
    <property type="protein sequence ID" value="KAL3808511.1"/>
    <property type="molecule type" value="Genomic_DNA"/>
</dbReference>
<comment type="caution">
    <text evidence="10">The sequence shown here is derived from an EMBL/GenBank/DDBJ whole genome shotgun (WGS) entry which is preliminary data.</text>
</comment>
<dbReference type="GO" id="GO:0005524">
    <property type="term" value="F:ATP binding"/>
    <property type="evidence" value="ECO:0007669"/>
    <property type="project" value="UniProtKB-UniRule"/>
</dbReference>
<comment type="pathway">
    <text evidence="1 7">Amino-acid biosynthesis; L-proline biosynthesis; L-glutamate 5-semialdehyde from L-glutamate: step 2/2.</text>
</comment>
<keyword evidence="3 7" id="KW-0641">Proline biosynthesis</keyword>
<dbReference type="PIRSF" id="PIRSF036429">
    <property type="entry name" value="P5C_syn"/>
    <property type="match status" value="1"/>
</dbReference>
<dbReference type="InterPro" id="IPR016162">
    <property type="entry name" value="Ald_DH_N"/>
</dbReference>
<proteinExistence type="inferred from homology"/>
<keyword evidence="5 7" id="KW-0560">Oxidoreductase</keyword>
<evidence type="ECO:0000259" key="9">
    <source>
        <dbReference type="Pfam" id="PF00696"/>
    </source>
</evidence>
<evidence type="ECO:0000313" key="11">
    <source>
        <dbReference type="Proteomes" id="UP001530377"/>
    </source>
</evidence>
<evidence type="ECO:0000256" key="2">
    <source>
        <dbReference type="ARBA" id="ARBA00022605"/>
    </source>
</evidence>
<name>A0ABD3RDX7_9STRA</name>
<keyword evidence="2 7" id="KW-0028">Amino-acid biosynthesis</keyword>
<dbReference type="SUPFAM" id="SSF53633">
    <property type="entry name" value="Carbamate kinase-like"/>
    <property type="match status" value="1"/>
</dbReference>
<dbReference type="PANTHER" id="PTHR11063:SF8">
    <property type="entry name" value="DELTA-1-PYRROLINE-5-CARBOXYLATE SYNTHASE"/>
    <property type="match status" value="1"/>
</dbReference>
<keyword evidence="7" id="KW-0808">Transferase</keyword>
<accession>A0ABD3RDX7</accession>
<dbReference type="NCBIfam" id="NF001221">
    <property type="entry name" value="PRK00197.1"/>
    <property type="match status" value="1"/>
</dbReference>
<evidence type="ECO:0000256" key="5">
    <source>
        <dbReference type="ARBA" id="ARBA00023002"/>
    </source>
</evidence>
<dbReference type="InterPro" id="IPR005766">
    <property type="entry name" value="P5_carboxy_syn"/>
</dbReference>
<dbReference type="InterPro" id="IPR020593">
    <property type="entry name" value="G-glutamylP_reductase_CS"/>
</dbReference>
<dbReference type="AlphaFoldDB" id="A0ABD3RDX7"/>
<evidence type="ECO:0000256" key="7">
    <source>
        <dbReference type="PIRNR" id="PIRNR036429"/>
    </source>
</evidence>
<dbReference type="InterPro" id="IPR036393">
    <property type="entry name" value="AceGlu_kinase-like_sf"/>
</dbReference>
<dbReference type="Proteomes" id="UP001530377">
    <property type="component" value="Unassembled WGS sequence"/>
</dbReference>
<keyword evidence="7" id="KW-0418">Kinase</keyword>
<dbReference type="InterPro" id="IPR015590">
    <property type="entry name" value="Aldehyde_DH_dom"/>
</dbReference>
<dbReference type="InterPro" id="IPR016163">
    <property type="entry name" value="Ald_DH_C"/>
</dbReference>
<organism evidence="10 11">
    <name type="scientific">Cyclostephanos tholiformis</name>
    <dbReference type="NCBI Taxonomy" id="382380"/>
    <lineage>
        <taxon>Eukaryota</taxon>
        <taxon>Sar</taxon>
        <taxon>Stramenopiles</taxon>
        <taxon>Ochrophyta</taxon>
        <taxon>Bacillariophyta</taxon>
        <taxon>Coscinodiscophyceae</taxon>
        <taxon>Thalassiosirophycidae</taxon>
        <taxon>Stephanodiscales</taxon>
        <taxon>Stephanodiscaceae</taxon>
        <taxon>Cyclostephanos</taxon>
    </lineage>
</organism>
<comment type="pathway">
    <text evidence="7">Amino-acid biosynthesis; L-proline biosynthesis; L-glutamate 5-semialdehyde from L-glutamate: step 1/2.</text>
</comment>
<keyword evidence="7" id="KW-0067">ATP-binding</keyword>
<protein>
    <recommendedName>
        <fullName evidence="7">Delta-1-pyrroline-5-carboxylate synthase</fullName>
    </recommendedName>
    <domain>
        <recommendedName>
            <fullName evidence="7">Glutamate 5-kinase</fullName>
            <shortName evidence="7">GK</shortName>
            <ecNumber evidence="7">2.7.2.11</ecNumber>
        </recommendedName>
        <alternativeName>
            <fullName evidence="7">Gamma-glutamyl kinase</fullName>
        </alternativeName>
    </domain>
    <domain>
        <recommendedName>
            <fullName evidence="7">Gamma-glutamyl phosphate reductase</fullName>
            <shortName evidence="7">GPR</shortName>
            <ecNumber evidence="7">1.2.1.41</ecNumber>
        </recommendedName>
        <alternativeName>
            <fullName evidence="7">Glutamate-5-semialdehyde dehydrogenase</fullName>
        </alternativeName>
        <alternativeName>
            <fullName evidence="7">Glutamyl-gamma-semialdehyde dehydrogenase</fullName>
        </alternativeName>
    </domain>
</protein>
<evidence type="ECO:0000256" key="4">
    <source>
        <dbReference type="ARBA" id="ARBA00022857"/>
    </source>
</evidence>
<gene>
    <name evidence="10" type="ORF">ACHAXA_008332</name>
</gene>
<dbReference type="HAMAP" id="MF_00412">
    <property type="entry name" value="ProA"/>
    <property type="match status" value="1"/>
</dbReference>
<sequence length="797" mass="85669">MATEPESRRALRNARRVIIKAGTSVVANEDGRPSLTRLGAICEQVAALHRRGIEVIMVSSGATGMGKRLMRKHGRMSMTMTELSSFLDLDKLGLEGGDGAGGGRDRTLSMSMDNTRRRFFDQVVNSNEIPHTLHDSKKTYDSACAAAGQFEMMNLYNALFSQMEISAAQVLLTEGDFRNEGHLNNLRYSMERLLSVGIIPIINENDAVSANRGYTEGDLFSDNDSMAALCARSFACDLLILLTDVDGVFDRPPSESGARLLPFYSQTQSVGIGEKSKHGRGGMYSKICAAQSAVKPGSQCRACVVLSGADLNAIRSVTSKEYDPIIGQKGTLFATPGSELEKQALKEIEDSRATSTESLSKETHLKATAARDQARKLQTLSYSERKAILYAVADALDTKKEILLAANKIDLDNAEKDGTSIQLVSRLKLTDSKLATLSAGIRQIADQPDPLGVVKAKRELSDGLILSQITVPIGVLMIIFESRPDSMPQIAALALASGNGLLLKGGKEAMHSNEAIHKVIGDAIEIGSGGKITRDIIASVTSRGQVADILKLDDVVDLVIPRGSNALVSYIKANTRIPVLGHADGVCHVYIDKSAKDASLVSKLVVDAKTDYPSACNAMETLLLHRDTVESTSSGYIAMSVLMSLRAAGVKCLGGPKAMKAGLCDIAAKEMKCEYGDLTCMVEIVEDIDEAIDWIHKYGSGHTEAIVCDENSDAGEEFLKRVDSACVFKNASTRFADGYRFGLGAEVGISTGRIHARGPVGVEGLLTVKWQLRSSSVNCVSEYGGDNPSKIYTHKDL</sequence>
<dbReference type="InterPro" id="IPR001048">
    <property type="entry name" value="Asp/Glu/Uridylate_kinase"/>
</dbReference>
<dbReference type="SUPFAM" id="SSF53720">
    <property type="entry name" value="ALDH-like"/>
    <property type="match status" value="1"/>
</dbReference>
<dbReference type="Pfam" id="PF00171">
    <property type="entry name" value="Aldedh"/>
    <property type="match status" value="1"/>
</dbReference>
<dbReference type="PROSITE" id="PS00902">
    <property type="entry name" value="GLUTAMATE_5_KINASE"/>
    <property type="match status" value="1"/>
</dbReference>
<keyword evidence="11" id="KW-1185">Reference proteome</keyword>
<dbReference type="PANTHER" id="PTHR11063">
    <property type="entry name" value="GLUTAMATE SEMIALDEHYDE DEHYDROGENASE"/>
    <property type="match status" value="1"/>
</dbReference>